<protein>
    <submittedName>
        <fullName evidence="1">Uncharacterized protein</fullName>
    </submittedName>
</protein>
<dbReference type="OrthoDB" id="832665at2"/>
<gene>
    <name evidence="1" type="ordered locus">Cycma_4990</name>
</gene>
<dbReference type="RefSeq" id="WP_014022954.1">
    <property type="nucleotide sequence ID" value="NC_015914.1"/>
</dbReference>
<dbReference type="AlphaFoldDB" id="G0J805"/>
<accession>G0J805</accession>
<keyword evidence="2" id="KW-1185">Reference proteome</keyword>
<evidence type="ECO:0000313" key="2">
    <source>
        <dbReference type="Proteomes" id="UP000001635"/>
    </source>
</evidence>
<sequence length="391" mass="44269">MKSYNCFAILIAFVGIVLIQCQSKIDEGVSIGTPSLLIDNKEILPFEEFVSSIEFIPLIAPKDTLINLSCSVYDLVIKDKIYYTSRCSKDFSIHSFDLSGNHLRSWNKKGSGPGEYPAIHDIIVENSTLFINTGRGNLLKYSLPAFEYLGEIKLADNNFVPTVSKNGEDSWLISIEKIGNGQEKIFQILNTKTNEVKALPILSLPYSGELNPGLIADSEMGKILNFGLSDTIYHFQEDTVTSYLSLNFGSKGIAAEDYELEGHTFMEKILLSQNYAFNSGLIDYSDGVLKLMIYGLEKSNNFDQGDLSTFPFYDVFIQRDTGKKKITKSLTDVRNSSYSKEGYFYQVMQYEDWQRAIDISYFGKHEEQLLQCIENLTDEEDPIILKYKVTF</sequence>
<proteinExistence type="predicted"/>
<evidence type="ECO:0000313" key="1">
    <source>
        <dbReference type="EMBL" id="AEL28674.1"/>
    </source>
</evidence>
<organism evidence="1 2">
    <name type="scientific">Cyclobacterium marinum (strain ATCC 25205 / DSM 745 / LMG 13164 / NCIMB 1802)</name>
    <name type="common">Flectobacillus marinus</name>
    <dbReference type="NCBI Taxonomy" id="880070"/>
    <lineage>
        <taxon>Bacteria</taxon>
        <taxon>Pseudomonadati</taxon>
        <taxon>Bacteroidota</taxon>
        <taxon>Cytophagia</taxon>
        <taxon>Cytophagales</taxon>
        <taxon>Cyclobacteriaceae</taxon>
        <taxon>Cyclobacterium</taxon>
    </lineage>
</organism>
<dbReference type="STRING" id="880070.Cycma_4990"/>
<dbReference type="EMBL" id="CP002955">
    <property type="protein sequence ID" value="AEL28674.1"/>
    <property type="molecule type" value="Genomic_DNA"/>
</dbReference>
<dbReference type="KEGG" id="cmr:Cycma_4990"/>
<dbReference type="Pfam" id="PF17170">
    <property type="entry name" value="DUF5128"/>
    <property type="match status" value="1"/>
</dbReference>
<name>G0J805_CYCMS</name>
<dbReference type="HOGENOM" id="CLU_705393_0_0_10"/>
<dbReference type="Proteomes" id="UP000001635">
    <property type="component" value="Chromosome"/>
</dbReference>
<reference evidence="2" key="1">
    <citation type="submission" date="2011-07" db="EMBL/GenBank/DDBJ databases">
        <title>The complete genome of Cyclobacterium marinum DSM 745.</title>
        <authorList>
            <person name="Lucas S."/>
            <person name="Han J."/>
            <person name="Lapidus A."/>
            <person name="Bruce D."/>
            <person name="Goodwin L."/>
            <person name="Pitluck S."/>
            <person name="Peters L."/>
            <person name="Kyrpides N."/>
            <person name="Mavromatis K."/>
            <person name="Ivanova N."/>
            <person name="Ovchinnikova G."/>
            <person name="Chertkov O."/>
            <person name="Detter J.C."/>
            <person name="Tapia R."/>
            <person name="Han C."/>
            <person name="Land M."/>
            <person name="Hauser L."/>
            <person name="Markowitz V."/>
            <person name="Cheng J.-F."/>
            <person name="Hugenholtz P."/>
            <person name="Woyke T."/>
            <person name="Wu D."/>
            <person name="Tindall B."/>
            <person name="Schuetze A."/>
            <person name="Brambilla E."/>
            <person name="Klenk H.-P."/>
            <person name="Eisen J.A."/>
        </authorList>
    </citation>
    <scope>NUCLEOTIDE SEQUENCE [LARGE SCALE GENOMIC DNA]</scope>
    <source>
        <strain evidence="2">ATCC 25205 / DSM 745 / LMG 13164 / NCIMB 1802</strain>
    </source>
</reference>